<evidence type="ECO:0000313" key="2">
    <source>
        <dbReference type="EMBL" id="EJK53559.1"/>
    </source>
</evidence>
<accession>K0RMS6</accession>
<gene>
    <name evidence="2" type="ORF">THAOC_26980</name>
</gene>
<dbReference type="AlphaFoldDB" id="K0RMS6"/>
<keyword evidence="3" id="KW-1185">Reference proteome</keyword>
<reference evidence="2 3" key="1">
    <citation type="journal article" date="2012" name="Genome Biol.">
        <title>Genome and low-iron response of an oceanic diatom adapted to chronic iron limitation.</title>
        <authorList>
            <person name="Lommer M."/>
            <person name="Specht M."/>
            <person name="Roy A.S."/>
            <person name="Kraemer L."/>
            <person name="Andreson R."/>
            <person name="Gutowska M.A."/>
            <person name="Wolf J."/>
            <person name="Bergner S.V."/>
            <person name="Schilhabel M.B."/>
            <person name="Klostermeier U.C."/>
            <person name="Beiko R.G."/>
            <person name="Rosenstiel P."/>
            <person name="Hippler M."/>
            <person name="Laroche J."/>
        </authorList>
    </citation>
    <scope>NUCLEOTIDE SEQUENCE [LARGE SCALE GENOMIC DNA]</scope>
    <source>
        <strain evidence="2 3">CCMP1005</strain>
    </source>
</reference>
<proteinExistence type="predicted"/>
<dbReference type="EMBL" id="AGNL01037538">
    <property type="protein sequence ID" value="EJK53559.1"/>
    <property type="molecule type" value="Genomic_DNA"/>
</dbReference>
<feature type="region of interest" description="Disordered" evidence="1">
    <location>
        <begin position="50"/>
        <end position="80"/>
    </location>
</feature>
<evidence type="ECO:0000313" key="3">
    <source>
        <dbReference type="Proteomes" id="UP000266841"/>
    </source>
</evidence>
<organism evidence="2 3">
    <name type="scientific">Thalassiosira oceanica</name>
    <name type="common">Marine diatom</name>
    <dbReference type="NCBI Taxonomy" id="159749"/>
    <lineage>
        <taxon>Eukaryota</taxon>
        <taxon>Sar</taxon>
        <taxon>Stramenopiles</taxon>
        <taxon>Ochrophyta</taxon>
        <taxon>Bacillariophyta</taxon>
        <taxon>Coscinodiscophyceae</taxon>
        <taxon>Thalassiosirophycidae</taxon>
        <taxon>Thalassiosirales</taxon>
        <taxon>Thalassiosiraceae</taxon>
        <taxon>Thalassiosira</taxon>
    </lineage>
</organism>
<dbReference type="Proteomes" id="UP000266841">
    <property type="component" value="Unassembled WGS sequence"/>
</dbReference>
<evidence type="ECO:0000256" key="1">
    <source>
        <dbReference type="SAM" id="MobiDB-lite"/>
    </source>
</evidence>
<name>K0RMS6_THAOC</name>
<feature type="compositionally biased region" description="Pro residues" evidence="1">
    <location>
        <begin position="55"/>
        <end position="66"/>
    </location>
</feature>
<feature type="non-terminal residue" evidence="2">
    <location>
        <position position="118"/>
    </location>
</feature>
<protein>
    <submittedName>
        <fullName evidence="2">Uncharacterized protein</fullName>
    </submittedName>
</protein>
<sequence>MTILPHVLDLGDLVVLGLELGEVRVVPPPVPVAPGQDRLSAVPVAASPAAARTVPVPPGGARPPRPVAALGAPPSPSEAARLGVRGVGVRGRDAPERVEAEPIESDPLVEAAVVLVVV</sequence>
<comment type="caution">
    <text evidence="2">The sequence shown here is derived from an EMBL/GenBank/DDBJ whole genome shotgun (WGS) entry which is preliminary data.</text>
</comment>